<evidence type="ECO:0000256" key="1">
    <source>
        <dbReference type="ARBA" id="ARBA00004370"/>
    </source>
</evidence>
<dbReference type="Ensembl" id="ENSPKIT00000026540.1">
    <property type="protein sequence ID" value="ENSPKIP00000002593.1"/>
    <property type="gene ID" value="ENSPKIG00000020435.1"/>
</dbReference>
<dbReference type="GO" id="GO:0005886">
    <property type="term" value="C:plasma membrane"/>
    <property type="evidence" value="ECO:0007669"/>
    <property type="project" value="TreeGrafter"/>
</dbReference>
<feature type="transmembrane region" description="Helical" evidence="5">
    <location>
        <begin position="55"/>
        <end position="77"/>
    </location>
</feature>
<comment type="subcellular location">
    <subcellularLocation>
        <location evidence="1">Membrane</location>
    </subcellularLocation>
</comment>
<organism evidence="7 8">
    <name type="scientific">Paramormyrops kingsleyae</name>
    <dbReference type="NCBI Taxonomy" id="1676925"/>
    <lineage>
        <taxon>Eukaryota</taxon>
        <taxon>Metazoa</taxon>
        <taxon>Chordata</taxon>
        <taxon>Craniata</taxon>
        <taxon>Vertebrata</taxon>
        <taxon>Euteleostomi</taxon>
        <taxon>Actinopterygii</taxon>
        <taxon>Neopterygii</taxon>
        <taxon>Teleostei</taxon>
        <taxon>Osteoglossocephala</taxon>
        <taxon>Osteoglossomorpha</taxon>
        <taxon>Osteoglossiformes</taxon>
        <taxon>Mormyridae</taxon>
        <taxon>Paramormyrops</taxon>
    </lineage>
</organism>
<dbReference type="Gene3D" id="1.20.1070.10">
    <property type="entry name" value="Rhodopsin 7-helix transmembrane proteins"/>
    <property type="match status" value="1"/>
</dbReference>
<feature type="domain" description="G-protein coupled receptors family 1 profile" evidence="6">
    <location>
        <begin position="32"/>
        <end position="291"/>
    </location>
</feature>
<dbReference type="PANTHER" id="PTHR15573">
    <property type="entry name" value="G-PROTEIN COUPLED RECEPTOR 160-RELATED"/>
    <property type="match status" value="1"/>
</dbReference>
<evidence type="ECO:0000313" key="8">
    <source>
        <dbReference type="Proteomes" id="UP000261540"/>
    </source>
</evidence>
<dbReference type="AlphaFoldDB" id="A0A3B3Q8U0"/>
<feature type="transmembrane region" description="Helical" evidence="5">
    <location>
        <begin position="89"/>
        <end position="114"/>
    </location>
</feature>
<dbReference type="Pfam" id="PF00001">
    <property type="entry name" value="7tm_1"/>
    <property type="match status" value="1"/>
</dbReference>
<name>A0A3B3Q8U0_9TELE</name>
<reference evidence="7" key="2">
    <citation type="submission" date="2025-09" db="UniProtKB">
        <authorList>
            <consortium name="Ensembl"/>
        </authorList>
    </citation>
    <scope>IDENTIFICATION</scope>
</reference>
<dbReference type="PANTHER" id="PTHR15573:SF0">
    <property type="entry name" value="G-PROTEIN COUPLED RECEPTOR 160-RELATED"/>
    <property type="match status" value="1"/>
</dbReference>
<feature type="transmembrane region" description="Helical" evidence="5">
    <location>
        <begin position="135"/>
        <end position="160"/>
    </location>
</feature>
<reference evidence="7" key="1">
    <citation type="submission" date="2025-08" db="UniProtKB">
        <authorList>
            <consortium name="Ensembl"/>
        </authorList>
    </citation>
    <scope>IDENTIFICATION</scope>
</reference>
<feature type="transmembrane region" description="Helical" evidence="5">
    <location>
        <begin position="276"/>
        <end position="295"/>
    </location>
</feature>
<evidence type="ECO:0000256" key="3">
    <source>
        <dbReference type="ARBA" id="ARBA00022989"/>
    </source>
</evidence>
<keyword evidence="2 5" id="KW-0812">Transmembrane</keyword>
<proteinExistence type="predicted"/>
<dbReference type="PROSITE" id="PS50262">
    <property type="entry name" value="G_PROTEIN_RECEP_F1_2"/>
    <property type="match status" value="1"/>
</dbReference>
<keyword evidence="3 5" id="KW-1133">Transmembrane helix</keyword>
<evidence type="ECO:0000259" key="6">
    <source>
        <dbReference type="PROSITE" id="PS50262"/>
    </source>
</evidence>
<evidence type="ECO:0000256" key="4">
    <source>
        <dbReference type="ARBA" id="ARBA00023136"/>
    </source>
</evidence>
<evidence type="ECO:0000256" key="5">
    <source>
        <dbReference type="SAM" id="Phobius"/>
    </source>
</evidence>
<dbReference type="Proteomes" id="UP000261540">
    <property type="component" value="Unplaced"/>
</dbReference>
<feature type="transmembrane region" description="Helical" evidence="5">
    <location>
        <begin position="23"/>
        <end position="43"/>
    </location>
</feature>
<dbReference type="STRING" id="1676925.ENSPKIP00000002593"/>
<accession>A0A3B3Q8U0</accession>
<dbReference type="InterPro" id="IPR000276">
    <property type="entry name" value="GPCR_Rhodpsn"/>
</dbReference>
<protein>
    <submittedName>
        <fullName evidence="7">G protein-coupled receptor 160</fullName>
    </submittedName>
</protein>
<sequence>MQVADPAEVMEYMSPGGTMQNDIYSLVLVLNGKCLLNWAVVVLQRRHMGQNLLGFLCVSLALVDTLLAVGTSAIYLLEDASILGLRLTSHHICLLVQTACFTYGLMHWPIFFLIGLDHFWNLSHRPRPLHWARKLGYGVGVGLIWTTALLYVTLVTQFYLEVQEEPYLLLSSCQVFHSPQSAQVSVVLLITLACALIHSVSGFQAPVFMEAKVPGRIIGSVRVEPQCMSPRSILSRKQVLCLILHGFLSTWAPYVLLQAAVLVLRVNIPAYMDLNVPWLCFLNSFLISVALWGYTRDLCQQERVMFTDGFCHWDFFSGFPDIDGHRSEGQTCVDVSTLKGISASQ</sequence>
<dbReference type="GO" id="GO:0043235">
    <property type="term" value="C:receptor complex"/>
    <property type="evidence" value="ECO:0007669"/>
    <property type="project" value="TreeGrafter"/>
</dbReference>
<evidence type="ECO:0000256" key="2">
    <source>
        <dbReference type="ARBA" id="ARBA00022692"/>
    </source>
</evidence>
<dbReference type="InterPro" id="IPR017452">
    <property type="entry name" value="GPCR_Rhodpsn_7TM"/>
</dbReference>
<feature type="transmembrane region" description="Helical" evidence="5">
    <location>
        <begin position="180"/>
        <end position="200"/>
    </location>
</feature>
<feature type="transmembrane region" description="Helical" evidence="5">
    <location>
        <begin position="239"/>
        <end position="264"/>
    </location>
</feature>
<dbReference type="GO" id="GO:0004930">
    <property type="term" value="F:G protein-coupled receptor activity"/>
    <property type="evidence" value="ECO:0007669"/>
    <property type="project" value="InterPro"/>
</dbReference>
<evidence type="ECO:0000313" key="7">
    <source>
        <dbReference type="Ensembl" id="ENSPKIP00000002593.1"/>
    </source>
</evidence>
<dbReference type="InterPro" id="IPR042353">
    <property type="entry name" value="GPR160"/>
</dbReference>
<keyword evidence="8" id="KW-1185">Reference proteome</keyword>
<dbReference type="GeneTree" id="ENSGT00390000015520"/>
<keyword evidence="4 5" id="KW-0472">Membrane</keyword>